<gene>
    <name evidence="3" type="ORF">SK3146_01686</name>
</gene>
<name>A0ABY4RM69_9BACL</name>
<protein>
    <recommendedName>
        <fullName evidence="2">DUF2157 domain-containing protein</fullName>
    </recommendedName>
</protein>
<dbReference type="RefSeq" id="WP_249864660.1">
    <property type="nucleotide sequence ID" value="NZ_CP027059.1"/>
</dbReference>
<accession>A0ABY4RM69</accession>
<sequence>MSRKWVEKEGLRWVESNIVTREQYERILGLYEEKRHAIGILPILGSILVGLGILSFVAANWQDIPQLARFMLVVIVMVGCYVSGELMMKKGHDKLGIALTALGYISFGAGIVLVAQMFHLTSYDITSFIVWGTAGVLLTFLYRSRFLYLLSLLVFTAAELYSALHFHQFSYVGFIFMAAGLGGYAWVRQSALLTWCFSLSFALHALMFTMVKDLPFLCFFLPVMALYALGDWYKDRGAGYALQSIPLAANFVFGTFMVLVWEAPYGGLGDLSELLPKPLYYLPALLLLFAVSAAGKWKQKRLSSVLEWIMCIPFLYLTVGVSAIYLLTLFFFSFYVLWRGYMEEWRFKINFGTVLFICSSMIAYGKLTWDFMDKSLFFIIGGLLLLALSWFLNRRNKRFLRNIDEGEGKHHDR</sequence>
<keyword evidence="1" id="KW-0472">Membrane</keyword>
<feature type="transmembrane region" description="Helical" evidence="1">
    <location>
        <begin position="309"/>
        <end position="335"/>
    </location>
</feature>
<keyword evidence="1" id="KW-1133">Transmembrane helix</keyword>
<feature type="transmembrane region" description="Helical" evidence="1">
    <location>
        <begin position="214"/>
        <end position="233"/>
    </location>
</feature>
<feature type="transmembrane region" description="Helical" evidence="1">
    <location>
        <begin position="67"/>
        <end position="84"/>
    </location>
</feature>
<evidence type="ECO:0000313" key="4">
    <source>
        <dbReference type="Proteomes" id="UP001057134"/>
    </source>
</evidence>
<proteinExistence type="predicted"/>
<reference evidence="3" key="1">
    <citation type="submission" date="2018-02" db="EMBL/GenBank/DDBJ databases">
        <authorList>
            <person name="Kim S.-K."/>
            <person name="Jung H.-I."/>
            <person name="Lee S.-W."/>
        </authorList>
    </citation>
    <scope>NUCLEOTIDE SEQUENCE</scope>
    <source>
        <strain evidence="3">SK3146</strain>
    </source>
</reference>
<evidence type="ECO:0000259" key="2">
    <source>
        <dbReference type="Pfam" id="PF09925"/>
    </source>
</evidence>
<dbReference type="EMBL" id="CP027059">
    <property type="protein sequence ID" value="UQZ82529.1"/>
    <property type="molecule type" value="Genomic_DNA"/>
</dbReference>
<reference evidence="3" key="2">
    <citation type="journal article" date="2021" name="J Anim Sci Technol">
        <title>Complete genome sequence of Paenibacillus konkukensis sp. nov. SK3146 as a potential probiotic strain.</title>
        <authorList>
            <person name="Jung H.I."/>
            <person name="Park S."/>
            <person name="Niu K.M."/>
            <person name="Lee S.W."/>
            <person name="Kothari D."/>
            <person name="Yi K.J."/>
            <person name="Kim S.K."/>
        </authorList>
    </citation>
    <scope>NUCLEOTIDE SEQUENCE</scope>
    <source>
        <strain evidence="3">SK3146</strain>
    </source>
</reference>
<dbReference type="Proteomes" id="UP001057134">
    <property type="component" value="Chromosome"/>
</dbReference>
<feature type="transmembrane region" description="Helical" evidence="1">
    <location>
        <begin position="37"/>
        <end position="61"/>
    </location>
</feature>
<evidence type="ECO:0000256" key="1">
    <source>
        <dbReference type="SAM" id="Phobius"/>
    </source>
</evidence>
<evidence type="ECO:0000313" key="3">
    <source>
        <dbReference type="EMBL" id="UQZ82529.1"/>
    </source>
</evidence>
<feature type="transmembrane region" description="Helical" evidence="1">
    <location>
        <begin position="240"/>
        <end position="260"/>
    </location>
</feature>
<feature type="domain" description="DUF2157" evidence="2">
    <location>
        <begin position="12"/>
        <end position="147"/>
    </location>
</feature>
<feature type="transmembrane region" description="Helical" evidence="1">
    <location>
        <begin position="280"/>
        <end position="297"/>
    </location>
</feature>
<keyword evidence="1" id="KW-0812">Transmembrane</keyword>
<dbReference type="InterPro" id="IPR018677">
    <property type="entry name" value="DUF2157"/>
</dbReference>
<dbReference type="Pfam" id="PF09925">
    <property type="entry name" value="DUF2157"/>
    <property type="match status" value="1"/>
</dbReference>
<feature type="transmembrane region" description="Helical" evidence="1">
    <location>
        <begin position="170"/>
        <end position="187"/>
    </location>
</feature>
<feature type="transmembrane region" description="Helical" evidence="1">
    <location>
        <begin position="96"/>
        <end position="119"/>
    </location>
</feature>
<organism evidence="3 4">
    <name type="scientific">Paenibacillus konkukensis</name>
    <dbReference type="NCBI Taxonomy" id="2020716"/>
    <lineage>
        <taxon>Bacteria</taxon>
        <taxon>Bacillati</taxon>
        <taxon>Bacillota</taxon>
        <taxon>Bacilli</taxon>
        <taxon>Bacillales</taxon>
        <taxon>Paenibacillaceae</taxon>
        <taxon>Paenibacillus</taxon>
    </lineage>
</organism>
<feature type="transmembrane region" description="Helical" evidence="1">
    <location>
        <begin position="125"/>
        <end position="142"/>
    </location>
</feature>
<feature type="transmembrane region" description="Helical" evidence="1">
    <location>
        <begin position="376"/>
        <end position="392"/>
    </location>
</feature>
<keyword evidence="4" id="KW-1185">Reference proteome</keyword>